<evidence type="ECO:0000313" key="3">
    <source>
        <dbReference type="EMBL" id="MBO1752755.1"/>
    </source>
</evidence>
<dbReference type="EMBL" id="JAGEMK010000007">
    <property type="protein sequence ID" value="MBO1752755.1"/>
    <property type="molecule type" value="Genomic_DNA"/>
</dbReference>
<keyword evidence="1" id="KW-0812">Transmembrane</keyword>
<reference evidence="3" key="1">
    <citation type="submission" date="2021-03" db="EMBL/GenBank/DDBJ databases">
        <title>Actinotalea soli sp. nov., isolated from soil.</title>
        <authorList>
            <person name="Ping W."/>
            <person name="Zhang J."/>
        </authorList>
    </citation>
    <scope>NUCLEOTIDE SEQUENCE</scope>
    <source>
        <strain evidence="3">BY-33</strain>
    </source>
</reference>
<organism evidence="3 4">
    <name type="scientific">Actinotalea soli</name>
    <dbReference type="NCBI Taxonomy" id="2819234"/>
    <lineage>
        <taxon>Bacteria</taxon>
        <taxon>Bacillati</taxon>
        <taxon>Actinomycetota</taxon>
        <taxon>Actinomycetes</taxon>
        <taxon>Micrococcales</taxon>
        <taxon>Cellulomonadaceae</taxon>
        <taxon>Actinotalea</taxon>
    </lineage>
</organism>
<dbReference type="Pfam" id="PF07853">
    <property type="entry name" value="DUF1648"/>
    <property type="match status" value="1"/>
</dbReference>
<evidence type="ECO:0000259" key="2">
    <source>
        <dbReference type="Pfam" id="PF07853"/>
    </source>
</evidence>
<evidence type="ECO:0000313" key="4">
    <source>
        <dbReference type="Proteomes" id="UP000664209"/>
    </source>
</evidence>
<comment type="caution">
    <text evidence="3">The sequence shown here is derived from an EMBL/GenBank/DDBJ whole genome shotgun (WGS) entry which is preliminary data.</text>
</comment>
<feature type="transmembrane region" description="Helical" evidence="1">
    <location>
        <begin position="96"/>
        <end position="117"/>
    </location>
</feature>
<feature type="transmembrane region" description="Helical" evidence="1">
    <location>
        <begin position="129"/>
        <end position="147"/>
    </location>
</feature>
<dbReference type="InterPro" id="IPR012867">
    <property type="entry name" value="DUF1648"/>
</dbReference>
<feature type="transmembrane region" description="Helical" evidence="1">
    <location>
        <begin position="16"/>
        <end position="39"/>
    </location>
</feature>
<feature type="domain" description="DUF1648" evidence="2">
    <location>
        <begin position="26"/>
        <end position="73"/>
    </location>
</feature>
<name>A0A939RVU8_9CELL</name>
<feature type="transmembrane region" description="Helical" evidence="1">
    <location>
        <begin position="59"/>
        <end position="84"/>
    </location>
</feature>
<protein>
    <submittedName>
        <fullName evidence="3">DUF1648 domain-containing protein</fullName>
    </submittedName>
</protein>
<keyword evidence="4" id="KW-1185">Reference proteome</keyword>
<sequence>MEAPTRDRGPRLDPPAMAVALGVPILVSATFLTVAAVWSEGLGDQVATHWDWSGEPDGFGSRTSFVAVVPALTTVLGVALGIAAGYGRTWVTMRRGLLGLGVGTSVYLGGLGIVALAVQRDGAAGRLPLWTTLGIAVLATLVGVVAARVPQDHRPVVLATDPPDPALRRSAARAVLAHPIGGGGRLSVDEDLVRIRWYLGDALRLDVAEVTGAEAITVSAFGEFGGWGLRTSPTGSRYAFLGRGSRAVELTKADGTQWVVTTPQAEEVAGVINSAADRQRTR</sequence>
<evidence type="ECO:0000256" key="1">
    <source>
        <dbReference type="SAM" id="Phobius"/>
    </source>
</evidence>
<dbReference type="Proteomes" id="UP000664209">
    <property type="component" value="Unassembled WGS sequence"/>
</dbReference>
<gene>
    <name evidence="3" type="ORF">J4G33_13160</name>
</gene>
<accession>A0A939RVU8</accession>
<keyword evidence="1" id="KW-1133">Transmembrane helix</keyword>
<keyword evidence="1" id="KW-0472">Membrane</keyword>
<proteinExistence type="predicted"/>
<dbReference type="AlphaFoldDB" id="A0A939RVU8"/>